<accession>A0A923TFB5</accession>
<evidence type="ECO:0000313" key="11">
    <source>
        <dbReference type="Proteomes" id="UP000650081"/>
    </source>
</evidence>
<comment type="subcellular location">
    <subcellularLocation>
        <location evidence="1">Cell membrane</location>
        <topology evidence="1">Multi-pass membrane protein</topology>
    </subcellularLocation>
</comment>
<dbReference type="EMBL" id="JACSIT010000154">
    <property type="protein sequence ID" value="MBC6996822.1"/>
    <property type="molecule type" value="Genomic_DNA"/>
</dbReference>
<protein>
    <submittedName>
        <fullName evidence="10">Glycosyltransferase family 39 protein</fullName>
    </submittedName>
</protein>
<evidence type="ECO:0000256" key="1">
    <source>
        <dbReference type="ARBA" id="ARBA00004651"/>
    </source>
</evidence>
<keyword evidence="5 8" id="KW-0812">Transmembrane</keyword>
<evidence type="ECO:0000256" key="5">
    <source>
        <dbReference type="ARBA" id="ARBA00022692"/>
    </source>
</evidence>
<reference evidence="10" key="1">
    <citation type="submission" date="2020-08" db="EMBL/GenBank/DDBJ databases">
        <title>Lewinella bacteria from marine environments.</title>
        <authorList>
            <person name="Zhong Y."/>
        </authorList>
    </citation>
    <scope>NUCLEOTIDE SEQUENCE</scope>
    <source>
        <strain evidence="10">KCTC 42187</strain>
    </source>
</reference>
<evidence type="ECO:0000256" key="8">
    <source>
        <dbReference type="SAM" id="Phobius"/>
    </source>
</evidence>
<dbReference type="Proteomes" id="UP000650081">
    <property type="component" value="Unassembled WGS sequence"/>
</dbReference>
<evidence type="ECO:0000256" key="2">
    <source>
        <dbReference type="ARBA" id="ARBA00022475"/>
    </source>
</evidence>
<dbReference type="PANTHER" id="PTHR33908:SF11">
    <property type="entry name" value="MEMBRANE PROTEIN"/>
    <property type="match status" value="1"/>
</dbReference>
<keyword evidence="7 8" id="KW-0472">Membrane</keyword>
<feature type="transmembrane region" description="Helical" evidence="8">
    <location>
        <begin position="286"/>
        <end position="305"/>
    </location>
</feature>
<evidence type="ECO:0000256" key="3">
    <source>
        <dbReference type="ARBA" id="ARBA00022676"/>
    </source>
</evidence>
<evidence type="ECO:0000256" key="6">
    <source>
        <dbReference type="ARBA" id="ARBA00022989"/>
    </source>
</evidence>
<keyword evidence="3" id="KW-0328">Glycosyltransferase</keyword>
<feature type="domain" description="Glycosyltransferase RgtA/B/C/D-like" evidence="9">
    <location>
        <begin position="50"/>
        <end position="203"/>
    </location>
</feature>
<feature type="transmembrane region" description="Helical" evidence="8">
    <location>
        <begin position="225"/>
        <end position="248"/>
    </location>
</feature>
<dbReference type="PANTHER" id="PTHR33908">
    <property type="entry name" value="MANNOSYLTRANSFERASE YKCB-RELATED"/>
    <property type="match status" value="1"/>
</dbReference>
<name>A0A923TFB5_9BACT</name>
<dbReference type="RefSeq" id="WP_187468825.1">
    <property type="nucleotide sequence ID" value="NZ_JACSIT010000154.1"/>
</dbReference>
<dbReference type="GO" id="GO:0005886">
    <property type="term" value="C:plasma membrane"/>
    <property type="evidence" value="ECO:0007669"/>
    <property type="project" value="UniProtKB-SubCell"/>
</dbReference>
<keyword evidence="2" id="KW-1003">Cell membrane</keyword>
<evidence type="ECO:0000313" key="10">
    <source>
        <dbReference type="EMBL" id="MBC6996822.1"/>
    </source>
</evidence>
<proteinExistence type="predicted"/>
<dbReference type="Pfam" id="PF13231">
    <property type="entry name" value="PMT_2"/>
    <property type="match status" value="1"/>
</dbReference>
<evidence type="ECO:0000256" key="7">
    <source>
        <dbReference type="ARBA" id="ARBA00023136"/>
    </source>
</evidence>
<feature type="transmembrane region" description="Helical" evidence="8">
    <location>
        <begin position="317"/>
        <end position="335"/>
    </location>
</feature>
<feature type="transmembrane region" description="Helical" evidence="8">
    <location>
        <begin position="186"/>
        <end position="205"/>
    </location>
</feature>
<dbReference type="InterPro" id="IPR050297">
    <property type="entry name" value="LipidA_mod_glycosyltrf_83"/>
</dbReference>
<dbReference type="InterPro" id="IPR038731">
    <property type="entry name" value="RgtA/B/C-like"/>
</dbReference>
<feature type="transmembrane region" description="Helical" evidence="8">
    <location>
        <begin position="70"/>
        <end position="91"/>
    </location>
</feature>
<feature type="transmembrane region" description="Helical" evidence="8">
    <location>
        <begin position="260"/>
        <end position="280"/>
    </location>
</feature>
<keyword evidence="6 8" id="KW-1133">Transmembrane helix</keyword>
<sequence length="571" mass="65058">MHTSRPAVSPYWLLLAWLALALLQAAFSPLDADETYYWMYAQRLDWGYFDHPPAVALLVSLGKDWLPGALGLRFGHVLASTATIVALWYLLDRPRGATLWLAAALVFAQPMLNVYSFIATPDGPLLLFTVLYLLAYRRFLTAPTLANGALWGITMAGALYSKYHGVMLIFFSVLPHLLWLLRKPGAWLAALGGAALFIPHLYWQYLNDFPSFRYHLSGRNDPYELAFTLQYLLNQLVIFSPLLLWYYVQTFWKDRSQDRFDTANRWLVLGFLLFFLYTTLKGSTEAQWTALLSIPLVYLTFRAARDRFSAWQPRLQRLAWITVGVLLLARIFLVMPRDWLPFAKPFDHQPWVERLAGIADGRPVIVQNSYRLASLYEFYAQQPAWTFTDVFYRRNQYDLWTADSTFHQGPVLVLGQKSWSKADTEAFRTQDRDMRIAAVEEFQVVKGLRLAPTEPLPTTLRPGARYPLTIEASFQMPPSAGMIDLRKGLPLELFVTFHYADTMIFWKLTPPATSLLPRSATTVLLSGALELPQDLPAGAVEIEWGLGYEGMSPLRGQSEKTAHTVVGQPLR</sequence>
<keyword evidence="11" id="KW-1185">Reference proteome</keyword>
<dbReference type="AlphaFoldDB" id="A0A923TFB5"/>
<evidence type="ECO:0000256" key="4">
    <source>
        <dbReference type="ARBA" id="ARBA00022679"/>
    </source>
</evidence>
<evidence type="ECO:0000259" key="9">
    <source>
        <dbReference type="Pfam" id="PF13231"/>
    </source>
</evidence>
<dbReference type="GO" id="GO:0009103">
    <property type="term" value="P:lipopolysaccharide biosynthetic process"/>
    <property type="evidence" value="ECO:0007669"/>
    <property type="project" value="UniProtKB-ARBA"/>
</dbReference>
<gene>
    <name evidence="10" type="ORF">H9S92_21795</name>
</gene>
<keyword evidence="4" id="KW-0808">Transferase</keyword>
<dbReference type="GO" id="GO:0016763">
    <property type="term" value="F:pentosyltransferase activity"/>
    <property type="evidence" value="ECO:0007669"/>
    <property type="project" value="TreeGrafter"/>
</dbReference>
<organism evidence="10 11">
    <name type="scientific">Neolewinella lacunae</name>
    <dbReference type="NCBI Taxonomy" id="1517758"/>
    <lineage>
        <taxon>Bacteria</taxon>
        <taxon>Pseudomonadati</taxon>
        <taxon>Bacteroidota</taxon>
        <taxon>Saprospiria</taxon>
        <taxon>Saprospirales</taxon>
        <taxon>Lewinellaceae</taxon>
        <taxon>Neolewinella</taxon>
    </lineage>
</organism>
<comment type="caution">
    <text evidence="10">The sequence shown here is derived from an EMBL/GenBank/DDBJ whole genome shotgun (WGS) entry which is preliminary data.</text>
</comment>